<feature type="transmembrane region" description="Helical" evidence="8">
    <location>
        <begin position="383"/>
        <end position="408"/>
    </location>
</feature>
<proteinExistence type="inferred from homology"/>
<evidence type="ECO:0000256" key="9">
    <source>
        <dbReference type="SAM" id="SignalP"/>
    </source>
</evidence>
<dbReference type="InterPro" id="IPR050645">
    <property type="entry name" value="Histidine_acid_phosphatase"/>
</dbReference>
<evidence type="ECO:0000256" key="6">
    <source>
        <dbReference type="ARBA" id="ARBA00023157"/>
    </source>
</evidence>
<dbReference type="PROSITE" id="PS00778">
    <property type="entry name" value="HIS_ACID_PHOSPHAT_2"/>
    <property type="match status" value="1"/>
</dbReference>
<evidence type="ECO:0000256" key="3">
    <source>
        <dbReference type="ARBA" id="ARBA00012646"/>
    </source>
</evidence>
<dbReference type="EC" id="3.1.3.2" evidence="3"/>
<evidence type="ECO:0000313" key="11">
    <source>
        <dbReference type="Proteomes" id="UP000494165"/>
    </source>
</evidence>
<dbReference type="AlphaFoldDB" id="A0A8S1DKQ8"/>
<evidence type="ECO:0000256" key="7">
    <source>
        <dbReference type="ARBA" id="ARBA00023180"/>
    </source>
</evidence>
<dbReference type="SUPFAM" id="SSF53254">
    <property type="entry name" value="Phosphoglycerate mutase-like"/>
    <property type="match status" value="1"/>
</dbReference>
<organism evidence="10 11">
    <name type="scientific">Cloeon dipterum</name>
    <dbReference type="NCBI Taxonomy" id="197152"/>
    <lineage>
        <taxon>Eukaryota</taxon>
        <taxon>Metazoa</taxon>
        <taxon>Ecdysozoa</taxon>
        <taxon>Arthropoda</taxon>
        <taxon>Hexapoda</taxon>
        <taxon>Insecta</taxon>
        <taxon>Pterygota</taxon>
        <taxon>Palaeoptera</taxon>
        <taxon>Ephemeroptera</taxon>
        <taxon>Pisciforma</taxon>
        <taxon>Baetidae</taxon>
        <taxon>Cloeon</taxon>
    </lineage>
</organism>
<keyword evidence="8" id="KW-0812">Transmembrane</keyword>
<name>A0A8S1DKQ8_9INSE</name>
<feature type="chain" id="PRO_5035876608" description="acid phosphatase" evidence="9">
    <location>
        <begin position="18"/>
        <end position="428"/>
    </location>
</feature>
<keyword evidence="6" id="KW-1015">Disulfide bond</keyword>
<dbReference type="EMBL" id="CADEPI010000168">
    <property type="protein sequence ID" value="CAB3378604.1"/>
    <property type="molecule type" value="Genomic_DNA"/>
</dbReference>
<evidence type="ECO:0000313" key="10">
    <source>
        <dbReference type="EMBL" id="CAB3378604.1"/>
    </source>
</evidence>
<comment type="catalytic activity">
    <reaction evidence="1">
        <text>a phosphate monoester + H2O = an alcohol + phosphate</text>
        <dbReference type="Rhea" id="RHEA:15017"/>
        <dbReference type="ChEBI" id="CHEBI:15377"/>
        <dbReference type="ChEBI" id="CHEBI:30879"/>
        <dbReference type="ChEBI" id="CHEBI:43474"/>
        <dbReference type="ChEBI" id="CHEBI:67140"/>
        <dbReference type="EC" id="3.1.3.2"/>
    </reaction>
</comment>
<keyword evidence="8" id="KW-0472">Membrane</keyword>
<accession>A0A8S1DKQ8</accession>
<keyword evidence="8" id="KW-1133">Transmembrane helix</keyword>
<gene>
    <name evidence="10" type="ORF">CLODIP_2_CD10252</name>
</gene>
<dbReference type="InterPro" id="IPR033379">
    <property type="entry name" value="Acid_Pase_AS"/>
</dbReference>
<protein>
    <recommendedName>
        <fullName evidence="3">acid phosphatase</fullName>
        <ecNumber evidence="3">3.1.3.2</ecNumber>
    </recommendedName>
</protein>
<evidence type="ECO:0000256" key="4">
    <source>
        <dbReference type="ARBA" id="ARBA00022729"/>
    </source>
</evidence>
<dbReference type="PANTHER" id="PTHR11567">
    <property type="entry name" value="ACID PHOSPHATASE-RELATED"/>
    <property type="match status" value="1"/>
</dbReference>
<sequence>MPSWLIIVVITLASSLAQDQNVDDPSTVILTNIIFRHGDRTPVEPYPTDPYRNVSVYWPEGLGQLTDVGKEQHFKLGQYFRKRYDSLLPKKYNYNDVLVRSTDVDRTLMSAESNLAGFFPPVKPWSPDLKWSPIPVHTVPENLDNLVSMKHPCPRYDLEFKNLMESDFMKKIKAQYQDLYDYLTEQTGKEVQDPINVQYIFNTLWIEQLKNLKLPEWTKKVYPDRMQELSRLSFTLNAYTAELKRLKGGPLIGEIVNHMKQKVNKTLTPDRKLFLYSAHDTTVANILMTLDLFDAQNPPYTSSILLELHKLPPEKYFVTILYKNETDREPFKLSLPGCAFRCPLDDFVKLTSPMIPEDWNAECQLGAEQTFLFSDEATLLRNLSITVVIGSGIVVLLLISVLVLAVAFMQQRSRNNYRYSPLSIDSFS</sequence>
<dbReference type="GO" id="GO:0003993">
    <property type="term" value="F:acid phosphatase activity"/>
    <property type="evidence" value="ECO:0007669"/>
    <property type="project" value="UniProtKB-EC"/>
</dbReference>
<dbReference type="Proteomes" id="UP000494165">
    <property type="component" value="Unassembled WGS sequence"/>
</dbReference>
<keyword evidence="4 9" id="KW-0732">Signal</keyword>
<dbReference type="CDD" id="cd07061">
    <property type="entry name" value="HP_HAP_like"/>
    <property type="match status" value="1"/>
</dbReference>
<keyword evidence="11" id="KW-1185">Reference proteome</keyword>
<keyword evidence="5" id="KW-0378">Hydrolase</keyword>
<evidence type="ECO:0000256" key="2">
    <source>
        <dbReference type="ARBA" id="ARBA00005375"/>
    </source>
</evidence>
<comment type="caution">
    <text evidence="10">The sequence shown here is derived from an EMBL/GenBank/DDBJ whole genome shotgun (WGS) entry which is preliminary data.</text>
</comment>
<dbReference type="Pfam" id="PF00328">
    <property type="entry name" value="His_Phos_2"/>
    <property type="match status" value="1"/>
</dbReference>
<keyword evidence="7" id="KW-0325">Glycoprotein</keyword>
<evidence type="ECO:0000256" key="1">
    <source>
        <dbReference type="ARBA" id="ARBA00000032"/>
    </source>
</evidence>
<dbReference type="PANTHER" id="PTHR11567:SF211">
    <property type="entry name" value="PROSTATIC ACID PHOSPHATASE"/>
    <property type="match status" value="1"/>
</dbReference>
<evidence type="ECO:0000256" key="8">
    <source>
        <dbReference type="SAM" id="Phobius"/>
    </source>
</evidence>
<comment type="similarity">
    <text evidence="2">Belongs to the histidine acid phosphatase family.</text>
</comment>
<reference evidence="10 11" key="1">
    <citation type="submission" date="2020-04" db="EMBL/GenBank/DDBJ databases">
        <authorList>
            <person name="Alioto T."/>
            <person name="Alioto T."/>
            <person name="Gomez Garrido J."/>
        </authorList>
    </citation>
    <scope>NUCLEOTIDE SEQUENCE [LARGE SCALE GENOMIC DNA]</scope>
</reference>
<evidence type="ECO:0000256" key="5">
    <source>
        <dbReference type="ARBA" id="ARBA00022801"/>
    </source>
</evidence>
<feature type="signal peptide" evidence="9">
    <location>
        <begin position="1"/>
        <end position="17"/>
    </location>
</feature>
<dbReference type="OrthoDB" id="10257284at2759"/>
<dbReference type="Gene3D" id="3.40.50.1240">
    <property type="entry name" value="Phosphoglycerate mutase-like"/>
    <property type="match status" value="1"/>
</dbReference>
<dbReference type="InterPro" id="IPR029033">
    <property type="entry name" value="His_PPase_superfam"/>
</dbReference>
<dbReference type="InterPro" id="IPR000560">
    <property type="entry name" value="His_Pase_clade-2"/>
</dbReference>